<sequence>MTREAGPGHALEAAAAWIAAGLEAAGIAVVLIGALITSLTFLRRGFGGGEWRGAYGHYRSDLGRAILLGLELLVAADIVATVTAPLTLESLAALGLVVLIRTFLSLSLEVEIHGRWPWQRARRRDQGPA</sequence>
<reference evidence="2" key="1">
    <citation type="submission" date="2021-10" db="EMBL/GenBank/DDBJ databases">
        <title>Roseicella aerolatum sp. nov., isolated from aerosols of e-waste dismantling site.</title>
        <authorList>
            <person name="Qin T."/>
        </authorList>
    </citation>
    <scope>NUCLEOTIDE SEQUENCE</scope>
    <source>
        <strain evidence="2">GB24</strain>
    </source>
</reference>
<keyword evidence="1" id="KW-0812">Transmembrane</keyword>
<dbReference type="Proteomes" id="UP001139311">
    <property type="component" value="Unassembled WGS sequence"/>
</dbReference>
<feature type="transmembrane region" description="Helical" evidence="1">
    <location>
        <begin position="90"/>
        <end position="110"/>
    </location>
</feature>
<evidence type="ECO:0000313" key="2">
    <source>
        <dbReference type="EMBL" id="MCB4823472.1"/>
    </source>
</evidence>
<accession>A0A9X1IFF2</accession>
<feature type="transmembrane region" description="Helical" evidence="1">
    <location>
        <begin position="15"/>
        <end position="42"/>
    </location>
</feature>
<keyword evidence="1" id="KW-1133">Transmembrane helix</keyword>
<comment type="caution">
    <text evidence="2">The sequence shown here is derived from an EMBL/GenBank/DDBJ whole genome shotgun (WGS) entry which is preliminary data.</text>
</comment>
<keyword evidence="1" id="KW-0472">Membrane</keyword>
<evidence type="ECO:0000313" key="3">
    <source>
        <dbReference type="Proteomes" id="UP001139311"/>
    </source>
</evidence>
<dbReference type="PANTHER" id="PTHR38468">
    <property type="entry name" value="SLL0939 PROTEIN"/>
    <property type="match status" value="1"/>
</dbReference>
<dbReference type="InterPro" id="IPR012427">
    <property type="entry name" value="DUF1622"/>
</dbReference>
<dbReference type="Pfam" id="PF07784">
    <property type="entry name" value="DUF1622"/>
    <property type="match status" value="1"/>
</dbReference>
<name>A0A9X1IFF2_9PROT</name>
<organism evidence="2 3">
    <name type="scientific">Roseicella aerolata</name>
    <dbReference type="NCBI Taxonomy" id="2883479"/>
    <lineage>
        <taxon>Bacteria</taxon>
        <taxon>Pseudomonadati</taxon>
        <taxon>Pseudomonadota</taxon>
        <taxon>Alphaproteobacteria</taxon>
        <taxon>Acetobacterales</taxon>
        <taxon>Roseomonadaceae</taxon>
        <taxon>Roseicella</taxon>
    </lineage>
</organism>
<dbReference type="AlphaFoldDB" id="A0A9X1IFF2"/>
<evidence type="ECO:0000256" key="1">
    <source>
        <dbReference type="SAM" id="Phobius"/>
    </source>
</evidence>
<proteinExistence type="predicted"/>
<keyword evidence="3" id="KW-1185">Reference proteome</keyword>
<feature type="transmembrane region" description="Helical" evidence="1">
    <location>
        <begin position="62"/>
        <end position="84"/>
    </location>
</feature>
<dbReference type="PANTHER" id="PTHR38468:SF1">
    <property type="entry name" value="SLL0939 PROTEIN"/>
    <property type="match status" value="1"/>
</dbReference>
<gene>
    <name evidence="2" type="ORF">LHA35_17215</name>
</gene>
<dbReference type="RefSeq" id="WP_226610245.1">
    <property type="nucleotide sequence ID" value="NZ_JAJAQI010000027.1"/>
</dbReference>
<dbReference type="EMBL" id="JAJAQI010000027">
    <property type="protein sequence ID" value="MCB4823472.1"/>
    <property type="molecule type" value="Genomic_DNA"/>
</dbReference>
<protein>
    <submittedName>
        <fullName evidence="2">DUF1622 domain-containing protein</fullName>
    </submittedName>
</protein>